<dbReference type="Pfam" id="PF12770">
    <property type="entry name" value="CHAT"/>
    <property type="match status" value="1"/>
</dbReference>
<evidence type="ECO:0000313" key="2">
    <source>
        <dbReference type="EMBL" id="RXW13783.1"/>
    </source>
</evidence>
<feature type="domain" description="CHAT" evidence="1">
    <location>
        <begin position="915"/>
        <end position="1201"/>
    </location>
</feature>
<dbReference type="PANTHER" id="PTHR10098:SF108">
    <property type="entry name" value="TETRATRICOPEPTIDE REPEAT PROTEIN 28"/>
    <property type="match status" value="1"/>
</dbReference>
<gene>
    <name evidence="2" type="ORF">EST38_g12073</name>
</gene>
<dbReference type="Gene3D" id="1.25.40.10">
    <property type="entry name" value="Tetratricopeptide repeat domain"/>
    <property type="match status" value="1"/>
</dbReference>
<sequence>MPEDALPSARQLPIETLSLGAFLQIISADSPPSKPHPDVQGSLAIVAAASKAPPPEGEKSRELEATNIELESCLEGVVLDIQSTLNTEIDRSALALVIFGIPDASGGHRTPLVKESRSRWIAESVILLPEMIPDLTIVLSGESVGDVGFVWFTGTELMEAKSSDITRASLSMTWMNHDAVRVSLSFAVWPRVVKADVLHHGLSSRFKIEPPKKGPVEGRKLYSLELKRAMMMGDTATIVQLASSLTGALGFTLTVGLILAASELEAELVDGGDNSNISRLDDLIDSQITKNQDLAQDIILSTTLAALASTVTTGPRAPSCPFVLCRVGKAFVTIWKRTRQLQHLNQAVDNLQEGVATLPKEPRAWMLSSLSSTLIICYKLLNNRADLYGAISILQKELKIKESALDAAKLLCLLFQHLFKITTDLSWLVEVVKTAQLALKSGTADPRSLFDALEGVSSAISKLSPHLNTDKLKLLQGAITLQTSAIGMLQPSDKNLVDSHFNLGTIYETQFKQSRQLQDIQNAIVSFQKALEHCTPDRAIYPSIFGAIGEAFRLQWTVTHKTSDLEEAIRHGEKALELVSNSDDRKRAAYTSALGKTYAALLSTSPTMESPHLDRAIGLFSSAALATAHTPHSRLGDAAIWAQLELHRPILSPDSLLEAFATVVNLVTVVAGMEYTVKRRYDYLSKRSHRILTAATTAINVGRFNKALEWLEQGRGLVWTQLHGLRTPLEALRSRNPQLAEAYQDVSRRLESASVQGMMSPPERLNMSLDQRMSLNEQTAAHIKAAREHEDLLKTIRSTVPGFENFLLPRPSAAWFDHLPDSGPVVVVSVHDDQCSALVLMAGTDAPLHIPLPDFSLVQAEALRGLMQTSLDAWGLRMRGYEVNESESSEARDRAIKPTSASRRVPITASPIETALRQLWVNVVKPILKKLGLSKSGEARPRIWWCPTGPLTSLPLHAAGIYRGSDAEALSDYAVSSYIPTVAVLAERLARPRNIPADESGLVMACVAGTGRSHIPGTLKEINCVSELLKDSDIRVSRVEEKEATIKAVLEGIERYSCVHFACHGIQNADDPLRSAFLVGDGRLELSTIIKSNLKSADLAFLSACQTSTGDPKLSEEAVHLAAGMLAAGYRSVVGTMWPIQDRYAPEVADNFYKNILSYGADGRKTIDGARAAYALDYAVKRLRDKIGVSEAALLAWLPYVHFGL</sequence>
<dbReference type="STRING" id="2316362.A0A4Q2D3D6"/>
<comment type="caution">
    <text evidence="2">The sequence shown here is derived from an EMBL/GenBank/DDBJ whole genome shotgun (WGS) entry which is preliminary data.</text>
</comment>
<proteinExistence type="predicted"/>
<dbReference type="InterPro" id="IPR011990">
    <property type="entry name" value="TPR-like_helical_dom_sf"/>
</dbReference>
<organism evidence="2 3">
    <name type="scientific">Candolleomyces aberdarensis</name>
    <dbReference type="NCBI Taxonomy" id="2316362"/>
    <lineage>
        <taxon>Eukaryota</taxon>
        <taxon>Fungi</taxon>
        <taxon>Dikarya</taxon>
        <taxon>Basidiomycota</taxon>
        <taxon>Agaricomycotina</taxon>
        <taxon>Agaricomycetes</taxon>
        <taxon>Agaricomycetidae</taxon>
        <taxon>Agaricales</taxon>
        <taxon>Agaricineae</taxon>
        <taxon>Psathyrellaceae</taxon>
        <taxon>Candolleomyces</taxon>
    </lineage>
</organism>
<dbReference type="EMBL" id="SDEE01000832">
    <property type="protein sequence ID" value="RXW13783.1"/>
    <property type="molecule type" value="Genomic_DNA"/>
</dbReference>
<dbReference type="InterPro" id="IPR024983">
    <property type="entry name" value="CHAT_dom"/>
</dbReference>
<dbReference type="PANTHER" id="PTHR10098">
    <property type="entry name" value="RAPSYN-RELATED"/>
    <property type="match status" value="1"/>
</dbReference>
<accession>A0A4Q2D3D6</accession>
<evidence type="ECO:0000259" key="1">
    <source>
        <dbReference type="Pfam" id="PF12770"/>
    </source>
</evidence>
<evidence type="ECO:0000313" key="3">
    <source>
        <dbReference type="Proteomes" id="UP000290288"/>
    </source>
</evidence>
<protein>
    <recommendedName>
        <fullName evidence="1">CHAT domain-containing protein</fullName>
    </recommendedName>
</protein>
<dbReference type="OrthoDB" id="9991317at2759"/>
<name>A0A4Q2D3D6_9AGAR</name>
<keyword evidence="3" id="KW-1185">Reference proteome</keyword>
<reference evidence="2 3" key="1">
    <citation type="submission" date="2019-01" db="EMBL/GenBank/DDBJ databases">
        <title>Draft genome sequence of Psathyrella aberdarensis IHI B618.</title>
        <authorList>
            <person name="Buettner E."/>
            <person name="Kellner H."/>
        </authorList>
    </citation>
    <scope>NUCLEOTIDE SEQUENCE [LARGE SCALE GENOMIC DNA]</scope>
    <source>
        <strain evidence="2 3">IHI B618</strain>
    </source>
</reference>
<dbReference type="AlphaFoldDB" id="A0A4Q2D3D6"/>
<dbReference type="Proteomes" id="UP000290288">
    <property type="component" value="Unassembled WGS sequence"/>
</dbReference>